<dbReference type="EMBL" id="BAABFU010000001">
    <property type="protein sequence ID" value="GAA4343889.1"/>
    <property type="molecule type" value="Genomic_DNA"/>
</dbReference>
<dbReference type="Proteomes" id="UP001501294">
    <property type="component" value="Unassembled WGS sequence"/>
</dbReference>
<dbReference type="Pfam" id="PF05036">
    <property type="entry name" value="SPOR"/>
    <property type="match status" value="1"/>
</dbReference>
<evidence type="ECO:0000313" key="3">
    <source>
        <dbReference type="EMBL" id="GAA4343889.1"/>
    </source>
</evidence>
<proteinExistence type="predicted"/>
<organism evidence="3 4">
    <name type="scientific">Kangiella taiwanensis</name>
    <dbReference type="NCBI Taxonomy" id="1079179"/>
    <lineage>
        <taxon>Bacteria</taxon>
        <taxon>Pseudomonadati</taxon>
        <taxon>Pseudomonadota</taxon>
        <taxon>Gammaproteobacteria</taxon>
        <taxon>Kangiellales</taxon>
        <taxon>Kangiellaceae</taxon>
        <taxon>Kangiella</taxon>
    </lineage>
</organism>
<keyword evidence="4" id="KW-1185">Reference proteome</keyword>
<evidence type="ECO:0000256" key="1">
    <source>
        <dbReference type="SAM" id="MobiDB-lite"/>
    </source>
</evidence>
<evidence type="ECO:0000259" key="2">
    <source>
        <dbReference type="PROSITE" id="PS51724"/>
    </source>
</evidence>
<dbReference type="PROSITE" id="PS51257">
    <property type="entry name" value="PROKAR_LIPOPROTEIN"/>
    <property type="match status" value="1"/>
</dbReference>
<evidence type="ECO:0000313" key="4">
    <source>
        <dbReference type="Proteomes" id="UP001501294"/>
    </source>
</evidence>
<dbReference type="InterPro" id="IPR007730">
    <property type="entry name" value="SPOR-like_dom"/>
</dbReference>
<feature type="domain" description="SPOR" evidence="2">
    <location>
        <begin position="140"/>
        <end position="215"/>
    </location>
</feature>
<dbReference type="PROSITE" id="PS51724">
    <property type="entry name" value="SPOR"/>
    <property type="match status" value="1"/>
</dbReference>
<name>A0ABP8HSV3_9GAMM</name>
<dbReference type="InterPro" id="IPR036680">
    <property type="entry name" value="SPOR-like_sf"/>
</dbReference>
<gene>
    <name evidence="3" type="ORF">GCM10023150_02770</name>
</gene>
<dbReference type="Gene3D" id="3.30.70.1070">
    <property type="entry name" value="Sporulation related repeat"/>
    <property type="match status" value="1"/>
</dbReference>
<sequence>MTVTRSFAVIVFMISLALLGLTGCASKPDVFKIKAQDEQWFCTPESEEEWRCQESSAEFKRIAKQRLAERERLEDKESSTTEKLELNESPVVVNETSSSESVDIENSFVEPELPSPDAEKPEELQAVESDETIVPVTDEESALSWWVVQLGAYSQESSALALMARLNTGELFQTEVKGNRYFTVVAVGFETQLEAQQFAAGIQSRHPDVSPWVRSGASLKRVLVP</sequence>
<feature type="region of interest" description="Disordered" evidence="1">
    <location>
        <begin position="70"/>
        <end position="121"/>
    </location>
</feature>
<reference evidence="4" key="1">
    <citation type="journal article" date="2019" name="Int. J. Syst. Evol. Microbiol.">
        <title>The Global Catalogue of Microorganisms (GCM) 10K type strain sequencing project: providing services to taxonomists for standard genome sequencing and annotation.</title>
        <authorList>
            <consortium name="The Broad Institute Genomics Platform"/>
            <consortium name="The Broad Institute Genome Sequencing Center for Infectious Disease"/>
            <person name="Wu L."/>
            <person name="Ma J."/>
        </authorList>
    </citation>
    <scope>NUCLEOTIDE SEQUENCE [LARGE SCALE GENOMIC DNA]</scope>
    <source>
        <strain evidence="4">JCM 17727</strain>
    </source>
</reference>
<accession>A0ABP8HSV3</accession>
<feature type="compositionally biased region" description="Basic and acidic residues" evidence="1">
    <location>
        <begin position="70"/>
        <end position="86"/>
    </location>
</feature>
<dbReference type="RefSeq" id="WP_223577387.1">
    <property type="nucleotide sequence ID" value="NZ_BAABFU010000001.1"/>
</dbReference>
<comment type="caution">
    <text evidence="3">The sequence shown here is derived from an EMBL/GenBank/DDBJ whole genome shotgun (WGS) entry which is preliminary data.</text>
</comment>
<feature type="compositionally biased region" description="Low complexity" evidence="1">
    <location>
        <begin position="88"/>
        <end position="101"/>
    </location>
</feature>
<protein>
    <recommendedName>
        <fullName evidence="2">SPOR domain-containing protein</fullName>
    </recommendedName>
</protein>